<feature type="domain" description="USP" evidence="3">
    <location>
        <begin position="17"/>
        <end position="434"/>
    </location>
</feature>
<dbReference type="PROSITE" id="PS50235">
    <property type="entry name" value="USP_3"/>
    <property type="match status" value="1"/>
</dbReference>
<dbReference type="EC" id="3.4.19.12" evidence="2"/>
<reference evidence="4 5" key="1">
    <citation type="journal article" date="2013" name="Nature">
        <title>Insights into bilaterian evolution from three spiralian genomes.</title>
        <authorList>
            <person name="Simakov O."/>
            <person name="Marletaz F."/>
            <person name="Cho S.J."/>
            <person name="Edsinger-Gonzales E."/>
            <person name="Havlak P."/>
            <person name="Hellsten U."/>
            <person name="Kuo D.H."/>
            <person name="Larsson T."/>
            <person name="Lv J."/>
            <person name="Arendt D."/>
            <person name="Savage R."/>
            <person name="Osoegawa K."/>
            <person name="de Jong P."/>
            <person name="Grimwood J."/>
            <person name="Chapman J.A."/>
            <person name="Shapiro H."/>
            <person name="Aerts A."/>
            <person name="Otillar R.P."/>
            <person name="Terry A.Y."/>
            <person name="Boore J.L."/>
            <person name="Grigoriev I.V."/>
            <person name="Lindberg D.R."/>
            <person name="Seaver E.C."/>
            <person name="Weisblat D.A."/>
            <person name="Putnam N.H."/>
            <person name="Rokhsar D.S."/>
        </authorList>
    </citation>
    <scope>NUCLEOTIDE SEQUENCE [LARGE SCALE GENOMIC DNA]</scope>
</reference>
<comment type="catalytic activity">
    <reaction evidence="1">
        <text>Thiol-dependent hydrolysis of ester, thioester, amide, peptide and isopeptide bonds formed by the C-terminal Gly of ubiquitin (a 76-residue protein attached to proteins as an intracellular targeting signal).</text>
        <dbReference type="EC" id="3.4.19.12"/>
    </reaction>
</comment>
<dbReference type="InterPro" id="IPR050185">
    <property type="entry name" value="Ub_carboxyl-term_hydrolase"/>
</dbReference>
<protein>
    <recommendedName>
        <fullName evidence="2">ubiquitinyl hydrolase 1</fullName>
        <ecNumber evidence="2">3.4.19.12</ecNumber>
    </recommendedName>
</protein>
<dbReference type="GO" id="GO:0016579">
    <property type="term" value="P:protein deubiquitination"/>
    <property type="evidence" value="ECO:0007669"/>
    <property type="project" value="InterPro"/>
</dbReference>
<dbReference type="CTD" id="20248447"/>
<dbReference type="Gene3D" id="3.90.70.10">
    <property type="entry name" value="Cysteine proteinases"/>
    <property type="match status" value="1"/>
</dbReference>
<sequence length="436" mass="49986">MGRGTAARRKHESKKKTSVTAAEITAWYSSITNYTTSSILSRSSLYRRRRFSTKCNSFSWFRQKYIYNKQQQCNGERFTSNNLLMLKKIYGDLNKKRIHDLMKACRREIELANGLENDSYAEPIQRLSDLEWLTHKHDNESSVDDLFKGQLVEAYHCLQDNHISVHMQAFNILPVPIVQPRVNSGLVMLDDCFTSLCHVEHLMDQDNLQCSLCTGESINSVKKSPNLTARTRSQQMTSTPQNILRSRADSAFHSPSSSQMMSPIIGIRDIVNDSGYYDNVFKTSTPILDGGTGNDIKQSKTKQRRCLLRQLPECLTIQLLRFSYNPRSGRSKKVKAPLCIPVKGLDLSSIIYDMVTDRQDMTASSGSHIYDLYGMCLHLGSESTNNGHYISYCLCDDNTWYRFDDEDVCPVNINDEVNNREVRENVYILFYKQTDC</sequence>
<dbReference type="InterPro" id="IPR038765">
    <property type="entry name" value="Papain-like_cys_pep_sf"/>
</dbReference>
<evidence type="ECO:0000256" key="1">
    <source>
        <dbReference type="ARBA" id="ARBA00000707"/>
    </source>
</evidence>
<dbReference type="InterPro" id="IPR028889">
    <property type="entry name" value="USP"/>
</dbReference>
<dbReference type="SUPFAM" id="SSF54001">
    <property type="entry name" value="Cysteine proteinases"/>
    <property type="match status" value="1"/>
</dbReference>
<gene>
    <name evidence="4" type="ORF">LOTGIDRAFT_231051</name>
</gene>
<dbReference type="Proteomes" id="UP000030746">
    <property type="component" value="Unassembled WGS sequence"/>
</dbReference>
<dbReference type="InterPro" id="IPR001394">
    <property type="entry name" value="Peptidase_C19_UCH"/>
</dbReference>
<dbReference type="EMBL" id="KB201037">
    <property type="protein sequence ID" value="ESO99382.1"/>
    <property type="molecule type" value="Genomic_DNA"/>
</dbReference>
<dbReference type="KEGG" id="lgi:LOTGIDRAFT_231051"/>
<dbReference type="OrthoDB" id="292964at2759"/>
<evidence type="ECO:0000256" key="2">
    <source>
        <dbReference type="ARBA" id="ARBA00012759"/>
    </source>
</evidence>
<dbReference type="CDD" id="cd02257">
    <property type="entry name" value="Peptidase_C19"/>
    <property type="match status" value="1"/>
</dbReference>
<keyword evidence="5" id="KW-1185">Reference proteome</keyword>
<dbReference type="Pfam" id="PF00443">
    <property type="entry name" value="UCH"/>
    <property type="match status" value="1"/>
</dbReference>
<name>V4AQ99_LOTGI</name>
<dbReference type="GeneID" id="20248447"/>
<organism evidence="4 5">
    <name type="scientific">Lottia gigantea</name>
    <name type="common">Giant owl limpet</name>
    <dbReference type="NCBI Taxonomy" id="225164"/>
    <lineage>
        <taxon>Eukaryota</taxon>
        <taxon>Metazoa</taxon>
        <taxon>Spiralia</taxon>
        <taxon>Lophotrochozoa</taxon>
        <taxon>Mollusca</taxon>
        <taxon>Gastropoda</taxon>
        <taxon>Patellogastropoda</taxon>
        <taxon>Lottioidea</taxon>
        <taxon>Lottiidae</taxon>
        <taxon>Lottia</taxon>
    </lineage>
</organism>
<dbReference type="RefSeq" id="XP_009049873.1">
    <property type="nucleotide sequence ID" value="XM_009051625.1"/>
</dbReference>
<dbReference type="InterPro" id="IPR018200">
    <property type="entry name" value="USP_CS"/>
</dbReference>
<evidence type="ECO:0000259" key="3">
    <source>
        <dbReference type="PROSITE" id="PS50235"/>
    </source>
</evidence>
<dbReference type="GO" id="GO:0004843">
    <property type="term" value="F:cysteine-type deubiquitinase activity"/>
    <property type="evidence" value="ECO:0007669"/>
    <property type="project" value="UniProtKB-EC"/>
</dbReference>
<dbReference type="PANTHER" id="PTHR21646">
    <property type="entry name" value="UBIQUITIN CARBOXYL-TERMINAL HYDROLASE"/>
    <property type="match status" value="1"/>
</dbReference>
<dbReference type="AlphaFoldDB" id="V4AQ99"/>
<dbReference type="HOGENOM" id="CLU_628962_0_0_1"/>
<evidence type="ECO:0000313" key="4">
    <source>
        <dbReference type="EMBL" id="ESO99382.1"/>
    </source>
</evidence>
<dbReference type="STRING" id="225164.V4AQ99"/>
<proteinExistence type="predicted"/>
<evidence type="ECO:0000313" key="5">
    <source>
        <dbReference type="Proteomes" id="UP000030746"/>
    </source>
</evidence>
<accession>V4AQ99</accession>
<dbReference type="PANTHER" id="PTHR21646:SF23">
    <property type="entry name" value="UBIQUITIN CARBOXYL-TERMINAL HYDROLASE USP2"/>
    <property type="match status" value="1"/>
</dbReference>
<dbReference type="PROSITE" id="PS00973">
    <property type="entry name" value="USP_2"/>
    <property type="match status" value="1"/>
</dbReference>